<reference evidence="10 11" key="1">
    <citation type="submission" date="2016-10" db="EMBL/GenBank/DDBJ databases">
        <authorList>
            <person name="de Groot N.N."/>
        </authorList>
    </citation>
    <scope>NUCLEOTIDE SEQUENCE [LARGE SCALE GENOMIC DNA]</scope>
    <source>
        <strain evidence="10 11">DSM 22024</strain>
    </source>
</reference>
<comment type="similarity">
    <text evidence="1 9">Belongs to the endoribonuclease YbeY family.</text>
</comment>
<dbReference type="GO" id="GO:0004222">
    <property type="term" value="F:metalloendopeptidase activity"/>
    <property type="evidence" value="ECO:0007669"/>
    <property type="project" value="InterPro"/>
</dbReference>
<dbReference type="GO" id="GO:0005737">
    <property type="term" value="C:cytoplasm"/>
    <property type="evidence" value="ECO:0007669"/>
    <property type="project" value="UniProtKB-SubCell"/>
</dbReference>
<evidence type="ECO:0000256" key="5">
    <source>
        <dbReference type="ARBA" id="ARBA00022723"/>
    </source>
</evidence>
<feature type="binding site" evidence="9">
    <location>
        <position position="120"/>
    </location>
    <ligand>
        <name>Zn(2+)</name>
        <dbReference type="ChEBI" id="CHEBI:29105"/>
        <note>catalytic</note>
    </ligand>
</feature>
<dbReference type="InterPro" id="IPR002036">
    <property type="entry name" value="YbeY"/>
</dbReference>
<evidence type="ECO:0000256" key="1">
    <source>
        <dbReference type="ARBA" id="ARBA00010875"/>
    </source>
</evidence>
<accession>A0A1H1UCT0</accession>
<dbReference type="Gene3D" id="3.40.390.30">
    <property type="entry name" value="Metalloproteases ('zincins'), catalytic domain"/>
    <property type="match status" value="1"/>
</dbReference>
<dbReference type="GO" id="GO:0006364">
    <property type="term" value="P:rRNA processing"/>
    <property type="evidence" value="ECO:0007669"/>
    <property type="project" value="UniProtKB-UniRule"/>
</dbReference>
<dbReference type="PROSITE" id="PS01306">
    <property type="entry name" value="UPF0054"/>
    <property type="match status" value="1"/>
</dbReference>
<dbReference type="EC" id="3.1.-.-" evidence="9"/>
<name>A0A1H1UCT0_9ACTN</name>
<keyword evidence="4 9" id="KW-0540">Nuclease</keyword>
<proteinExistence type="inferred from homology"/>
<keyword evidence="8 9" id="KW-0862">Zinc</keyword>
<comment type="function">
    <text evidence="9">Single strand-specific metallo-endoribonuclease involved in late-stage 70S ribosome quality control and in maturation of the 3' terminus of the 16S rRNA.</text>
</comment>
<dbReference type="Pfam" id="PF02130">
    <property type="entry name" value="YbeY"/>
    <property type="match status" value="1"/>
</dbReference>
<gene>
    <name evidence="9" type="primary">ybeY</name>
    <name evidence="10" type="ORF">SAMN04489717_3579</name>
</gene>
<comment type="cofactor">
    <cofactor evidence="9">
        <name>Zn(2+)</name>
        <dbReference type="ChEBI" id="CHEBI:29105"/>
    </cofactor>
    <text evidence="9">Binds 1 zinc ion.</text>
</comment>
<evidence type="ECO:0000256" key="6">
    <source>
        <dbReference type="ARBA" id="ARBA00022759"/>
    </source>
</evidence>
<evidence type="ECO:0000313" key="10">
    <source>
        <dbReference type="EMBL" id="SDS70302.1"/>
    </source>
</evidence>
<protein>
    <recommendedName>
        <fullName evidence="9">Endoribonuclease YbeY</fullName>
        <ecNumber evidence="9">3.1.-.-</ecNumber>
    </recommendedName>
</protein>
<evidence type="ECO:0000256" key="3">
    <source>
        <dbReference type="ARBA" id="ARBA00022552"/>
    </source>
</evidence>
<evidence type="ECO:0000256" key="2">
    <source>
        <dbReference type="ARBA" id="ARBA00022517"/>
    </source>
</evidence>
<feature type="binding site" evidence="9">
    <location>
        <position position="116"/>
    </location>
    <ligand>
        <name>Zn(2+)</name>
        <dbReference type="ChEBI" id="CHEBI:29105"/>
        <note>catalytic</note>
    </ligand>
</feature>
<keyword evidence="5 9" id="KW-0479">Metal-binding</keyword>
<dbReference type="GO" id="GO:0004521">
    <property type="term" value="F:RNA endonuclease activity"/>
    <property type="evidence" value="ECO:0007669"/>
    <property type="project" value="UniProtKB-UniRule"/>
</dbReference>
<dbReference type="Proteomes" id="UP000198983">
    <property type="component" value="Chromosome I"/>
</dbReference>
<dbReference type="EMBL" id="LT629732">
    <property type="protein sequence ID" value="SDS70302.1"/>
    <property type="molecule type" value="Genomic_DNA"/>
</dbReference>
<feature type="binding site" evidence="9">
    <location>
        <position position="126"/>
    </location>
    <ligand>
        <name>Zn(2+)</name>
        <dbReference type="ChEBI" id="CHEBI:29105"/>
        <note>catalytic</note>
    </ligand>
</feature>
<dbReference type="RefSeq" id="WP_092654769.1">
    <property type="nucleotide sequence ID" value="NZ_LT629732.1"/>
</dbReference>
<evidence type="ECO:0000256" key="9">
    <source>
        <dbReference type="HAMAP-Rule" id="MF_00009"/>
    </source>
</evidence>
<dbReference type="GO" id="GO:0008270">
    <property type="term" value="F:zinc ion binding"/>
    <property type="evidence" value="ECO:0007669"/>
    <property type="project" value="UniProtKB-UniRule"/>
</dbReference>
<dbReference type="SUPFAM" id="SSF55486">
    <property type="entry name" value="Metalloproteases ('zincins'), catalytic domain"/>
    <property type="match status" value="1"/>
</dbReference>
<keyword evidence="11" id="KW-1185">Reference proteome</keyword>
<dbReference type="AlphaFoldDB" id="A0A1H1UCT0"/>
<dbReference type="PANTHER" id="PTHR46986">
    <property type="entry name" value="ENDORIBONUCLEASE YBEY, CHLOROPLASTIC"/>
    <property type="match status" value="1"/>
</dbReference>
<keyword evidence="7 9" id="KW-0378">Hydrolase</keyword>
<evidence type="ECO:0000313" key="11">
    <source>
        <dbReference type="Proteomes" id="UP000198983"/>
    </source>
</evidence>
<keyword evidence="9" id="KW-0963">Cytoplasm</keyword>
<dbReference type="NCBIfam" id="TIGR00043">
    <property type="entry name" value="rRNA maturation RNase YbeY"/>
    <property type="match status" value="1"/>
</dbReference>
<dbReference type="HAMAP" id="MF_00009">
    <property type="entry name" value="Endoribonucl_YbeY"/>
    <property type="match status" value="1"/>
</dbReference>
<keyword evidence="6 9" id="KW-0255">Endonuclease</keyword>
<dbReference type="InterPro" id="IPR023091">
    <property type="entry name" value="MetalPrtase_cat_dom_sf_prd"/>
</dbReference>
<sequence length="156" mass="17413">MSIDIANESGVEVDERELSRLARFVLDRMRLHPQAELSVVLVDEETMAEHHVRWMDEPGPTDVLAFPMDELRPGREGEEPPSGLLGDVVLCPQVAERQAKDAGHSTEDELQLLATHGILHLLGYDHAEPEEHQEMFGLQARLLAEWQPHRGAGDSG</sequence>
<comment type="subcellular location">
    <subcellularLocation>
        <location evidence="9">Cytoplasm</location>
    </subcellularLocation>
</comment>
<evidence type="ECO:0000256" key="4">
    <source>
        <dbReference type="ARBA" id="ARBA00022722"/>
    </source>
</evidence>
<evidence type="ECO:0000256" key="8">
    <source>
        <dbReference type="ARBA" id="ARBA00022833"/>
    </source>
</evidence>
<dbReference type="PANTHER" id="PTHR46986:SF1">
    <property type="entry name" value="ENDORIBONUCLEASE YBEY, CHLOROPLASTIC"/>
    <property type="match status" value="1"/>
</dbReference>
<keyword evidence="2 9" id="KW-0690">Ribosome biogenesis</keyword>
<dbReference type="InterPro" id="IPR020549">
    <property type="entry name" value="YbeY_CS"/>
</dbReference>
<evidence type="ECO:0000256" key="7">
    <source>
        <dbReference type="ARBA" id="ARBA00022801"/>
    </source>
</evidence>
<dbReference type="OrthoDB" id="9807740at2"/>
<organism evidence="10 11">
    <name type="scientific">Actinopolymorpha singaporensis</name>
    <dbReference type="NCBI Taxonomy" id="117157"/>
    <lineage>
        <taxon>Bacteria</taxon>
        <taxon>Bacillati</taxon>
        <taxon>Actinomycetota</taxon>
        <taxon>Actinomycetes</taxon>
        <taxon>Propionibacteriales</taxon>
        <taxon>Actinopolymorphaceae</taxon>
        <taxon>Actinopolymorpha</taxon>
    </lineage>
</organism>
<keyword evidence="3 9" id="KW-0698">rRNA processing</keyword>
<dbReference type="STRING" id="117157.SAMN04489717_3579"/>